<protein>
    <submittedName>
        <fullName evidence="1">Uncharacterized protein</fullName>
    </submittedName>
</protein>
<name>A0A2G9YWR8_9BACT</name>
<proteinExistence type="predicted"/>
<sequence length="64" mass="7771">MILSSQELEKVLICSITPYFLEKEVLWFEQNLHKILEARKTQAFFEDNTLYCETEQEYNFSQFL</sequence>
<gene>
    <name evidence="1" type="ORF">COX36_02035</name>
</gene>
<dbReference type="AlphaFoldDB" id="A0A2G9YWR8"/>
<evidence type="ECO:0000313" key="2">
    <source>
        <dbReference type="Proteomes" id="UP000230273"/>
    </source>
</evidence>
<accession>A0A2G9YWR8</accession>
<organism evidence="1 2">
    <name type="scientific">Candidatus Nealsonbacteria bacterium CG23_combo_of_CG06-09_8_20_14_all_38_19</name>
    <dbReference type="NCBI Taxonomy" id="1974721"/>
    <lineage>
        <taxon>Bacteria</taxon>
        <taxon>Candidatus Nealsoniibacteriota</taxon>
    </lineage>
</organism>
<reference evidence="1 2" key="1">
    <citation type="submission" date="2017-09" db="EMBL/GenBank/DDBJ databases">
        <title>Depth-based differentiation of microbial function through sediment-hosted aquifers and enrichment of novel symbionts in the deep terrestrial subsurface.</title>
        <authorList>
            <person name="Probst A.J."/>
            <person name="Ladd B."/>
            <person name="Jarett J.K."/>
            <person name="Geller-Mcgrath D.E."/>
            <person name="Sieber C.M."/>
            <person name="Emerson J.B."/>
            <person name="Anantharaman K."/>
            <person name="Thomas B.C."/>
            <person name="Malmstrom R."/>
            <person name="Stieglmeier M."/>
            <person name="Klingl A."/>
            <person name="Woyke T."/>
            <person name="Ryan C.M."/>
            <person name="Banfield J.F."/>
        </authorList>
    </citation>
    <scope>NUCLEOTIDE SEQUENCE [LARGE SCALE GENOMIC DNA]</scope>
    <source>
        <strain evidence="1">CG23_combo_of_CG06-09_8_20_14_all_38_19</strain>
    </source>
</reference>
<dbReference type="Proteomes" id="UP000230273">
    <property type="component" value="Unassembled WGS sequence"/>
</dbReference>
<evidence type="ECO:0000313" key="1">
    <source>
        <dbReference type="EMBL" id="PIP23685.1"/>
    </source>
</evidence>
<dbReference type="EMBL" id="PCRP01000031">
    <property type="protein sequence ID" value="PIP23685.1"/>
    <property type="molecule type" value="Genomic_DNA"/>
</dbReference>
<comment type="caution">
    <text evidence="1">The sequence shown here is derived from an EMBL/GenBank/DDBJ whole genome shotgun (WGS) entry which is preliminary data.</text>
</comment>
<feature type="non-terminal residue" evidence="1">
    <location>
        <position position="64"/>
    </location>
</feature>